<sequence length="110" mass="12062">MTGFINKVKEAISGGHHENKTEATHTSSASKPQEQQFSIQPHPATTNDPADLQPFRDGKVDAFHAHEPYVPSDNIKSNMPAPLSREELQERQAALRSEVPGHGTQQGNLL</sequence>
<evidence type="ECO:0000313" key="3">
    <source>
        <dbReference type="Proteomes" id="UP000567179"/>
    </source>
</evidence>
<feature type="region of interest" description="Disordered" evidence="1">
    <location>
        <begin position="1"/>
        <end position="110"/>
    </location>
</feature>
<feature type="compositionally biased region" description="Basic and acidic residues" evidence="1">
    <location>
        <begin position="7"/>
        <end position="23"/>
    </location>
</feature>
<feature type="compositionally biased region" description="Basic and acidic residues" evidence="1">
    <location>
        <begin position="54"/>
        <end position="67"/>
    </location>
</feature>
<dbReference type="OrthoDB" id="2532734at2759"/>
<evidence type="ECO:0000256" key="1">
    <source>
        <dbReference type="SAM" id="MobiDB-lite"/>
    </source>
</evidence>
<proteinExistence type="predicted"/>
<accession>A0A8H5AU06</accession>
<keyword evidence="3" id="KW-1185">Reference proteome</keyword>
<name>A0A8H5AU06_9AGAR</name>
<feature type="compositionally biased region" description="Polar residues" evidence="1">
    <location>
        <begin position="24"/>
        <end position="48"/>
    </location>
</feature>
<comment type="caution">
    <text evidence="2">The sequence shown here is derived from an EMBL/GenBank/DDBJ whole genome shotgun (WGS) entry which is preliminary data.</text>
</comment>
<dbReference type="Proteomes" id="UP000567179">
    <property type="component" value="Unassembled WGS sequence"/>
</dbReference>
<gene>
    <name evidence="2" type="ORF">D9619_010393</name>
</gene>
<reference evidence="2 3" key="1">
    <citation type="journal article" date="2020" name="ISME J.">
        <title>Uncovering the hidden diversity of litter-decomposition mechanisms in mushroom-forming fungi.</title>
        <authorList>
            <person name="Floudas D."/>
            <person name="Bentzer J."/>
            <person name="Ahren D."/>
            <person name="Johansson T."/>
            <person name="Persson P."/>
            <person name="Tunlid A."/>
        </authorList>
    </citation>
    <scope>NUCLEOTIDE SEQUENCE [LARGE SCALE GENOMIC DNA]</scope>
    <source>
        <strain evidence="2 3">CBS 101986</strain>
    </source>
</reference>
<dbReference type="AlphaFoldDB" id="A0A8H5AU06"/>
<evidence type="ECO:0000313" key="2">
    <source>
        <dbReference type="EMBL" id="KAF5310147.1"/>
    </source>
</evidence>
<organism evidence="2 3">
    <name type="scientific">Psilocybe cf. subviscida</name>
    <dbReference type="NCBI Taxonomy" id="2480587"/>
    <lineage>
        <taxon>Eukaryota</taxon>
        <taxon>Fungi</taxon>
        <taxon>Dikarya</taxon>
        <taxon>Basidiomycota</taxon>
        <taxon>Agaricomycotina</taxon>
        <taxon>Agaricomycetes</taxon>
        <taxon>Agaricomycetidae</taxon>
        <taxon>Agaricales</taxon>
        <taxon>Agaricineae</taxon>
        <taxon>Strophariaceae</taxon>
        <taxon>Psilocybe</taxon>
    </lineage>
</organism>
<dbReference type="EMBL" id="JAACJJ010000058">
    <property type="protein sequence ID" value="KAF5310147.1"/>
    <property type="molecule type" value="Genomic_DNA"/>
</dbReference>
<protein>
    <submittedName>
        <fullName evidence="2">Uncharacterized protein</fullName>
    </submittedName>
</protein>